<comment type="caution">
    <text evidence="2">The sequence shown here is derived from an EMBL/GenBank/DDBJ whole genome shotgun (WGS) entry which is preliminary data.</text>
</comment>
<dbReference type="SUPFAM" id="SSF51126">
    <property type="entry name" value="Pectin lyase-like"/>
    <property type="match status" value="2"/>
</dbReference>
<accession>A0A3E0DFU7</accession>
<feature type="domain" description="Right handed beta helix" evidence="1">
    <location>
        <begin position="286"/>
        <end position="441"/>
    </location>
</feature>
<keyword evidence="2" id="KW-0456">Lyase</keyword>
<proteinExistence type="predicted"/>
<dbReference type="RefSeq" id="WP_086542974.1">
    <property type="nucleotide sequence ID" value="NZ_MSSW01000058.1"/>
</dbReference>
<dbReference type="PANTHER" id="PTHR36453">
    <property type="entry name" value="SECRETED PROTEIN-RELATED"/>
    <property type="match status" value="1"/>
</dbReference>
<dbReference type="Proteomes" id="UP000256405">
    <property type="component" value="Unassembled WGS sequence"/>
</dbReference>
<organism evidence="2 3">
    <name type="scientific">Algoriphagus antarcticus</name>
    <dbReference type="NCBI Taxonomy" id="238540"/>
    <lineage>
        <taxon>Bacteria</taxon>
        <taxon>Pseudomonadati</taxon>
        <taxon>Bacteroidota</taxon>
        <taxon>Cytophagia</taxon>
        <taxon>Cytophagales</taxon>
        <taxon>Cyclobacteriaceae</taxon>
        <taxon>Algoriphagus</taxon>
    </lineage>
</organism>
<sequence>MHEVLNGKTICKFLICLGILLLSSHSILATDYYFSASSGSDKYTLDESQSSLTPWRSIQKLNEISASLKAGDRVLFKRGDIFHGTIILSRGGTSGNPIFFDAYGTGEKPIITSLIKIETWDHIGDGVYRSKISDIASNKLKILLIDDELKEVGRFPNFDDGNAGYLTIKSLNNDLSINGKDIPFDANGGEIVIRKNQWIIDTYPIKQSKDGTVDYWNVGKSNYRPVEGFGYFIQNHVKTLDQFGEWSYSKDEKNLSIYFGDRRPSEASIEIATNDYLLVSNLLVHNLSFKNLHFKGANKNLINIEKSSNIVIDKCLLEYAGENAVYSFNTPDFTLTNNEIRYALSGAIFFWHGTPRSVILNNLIESSMPFQGMAKNSDLTGIGIYIAGDAEDSQIINNRIIDTGYSGIHFGGNNSVVKNNLVKNFCLWKQDGGGIYMNSEGLVNINNVGREIVGNIVLNGMGASNGTNEDYNIAEGIYLDDDTRGVKIEQNTVAHINGKGIYLHNANSVDIVGNLFFDCEVQLQLSHDILGNPIRDVIITNNQFSSTRDREIIFSVSSIKTDIDKIGFSSNNYFLNPYNREFIFVTKEPGYSYGKMRSFEDWSGTFGFEESSIEQQFSLSRYKILSEEIIKKIDFKADVKAISGTYNASSSWVGTSYNNGLLKVTPNSSKEALIYIQIGQIASEEIILVEMDVQSESENQTIEIFLEKTFNINQDLAISYFNSSPKGESVSIFLKSLVETNQESVVFRIPSNLQPLLIDNIKIAKITREENINQFFFRFNYSEEIASFPLIGIYKNANGQVFKDSISINPFRSVLLVKVD</sequence>
<dbReference type="AlphaFoldDB" id="A0A3E0DFU7"/>
<evidence type="ECO:0000313" key="2">
    <source>
        <dbReference type="EMBL" id="REG81419.1"/>
    </source>
</evidence>
<gene>
    <name evidence="2" type="ORF">C8N25_12767</name>
</gene>
<dbReference type="Pfam" id="PF13229">
    <property type="entry name" value="Beta_helix"/>
    <property type="match status" value="1"/>
</dbReference>
<dbReference type="Gene3D" id="2.160.20.10">
    <property type="entry name" value="Single-stranded right-handed beta-helix, Pectin lyase-like"/>
    <property type="match status" value="3"/>
</dbReference>
<reference evidence="2 3" key="1">
    <citation type="submission" date="2018-08" db="EMBL/GenBank/DDBJ databases">
        <title>Genomic Encyclopedia of Archaeal and Bacterial Type Strains, Phase II (KMG-II): from individual species to whole genera.</title>
        <authorList>
            <person name="Goeker M."/>
        </authorList>
    </citation>
    <scope>NUCLEOTIDE SEQUENCE [LARGE SCALE GENOMIC DNA]</scope>
    <source>
        <strain evidence="2 3">DSM 15986</strain>
    </source>
</reference>
<evidence type="ECO:0000259" key="1">
    <source>
        <dbReference type="Pfam" id="PF13229"/>
    </source>
</evidence>
<name>A0A3E0DFU7_9BACT</name>
<dbReference type="PANTHER" id="PTHR36453:SF1">
    <property type="entry name" value="RIGHT HANDED BETA HELIX DOMAIN-CONTAINING PROTEIN"/>
    <property type="match status" value="1"/>
</dbReference>
<dbReference type="InterPro" id="IPR011050">
    <property type="entry name" value="Pectin_lyase_fold/virulence"/>
</dbReference>
<dbReference type="SMART" id="SM00710">
    <property type="entry name" value="PbH1"/>
    <property type="match status" value="8"/>
</dbReference>
<dbReference type="GO" id="GO:0016829">
    <property type="term" value="F:lyase activity"/>
    <property type="evidence" value="ECO:0007669"/>
    <property type="project" value="UniProtKB-KW"/>
</dbReference>
<dbReference type="EMBL" id="QUNF01000027">
    <property type="protein sequence ID" value="REG81419.1"/>
    <property type="molecule type" value="Genomic_DNA"/>
</dbReference>
<dbReference type="InterPro" id="IPR039448">
    <property type="entry name" value="Beta_helix"/>
</dbReference>
<protein>
    <submittedName>
        <fullName evidence="2">Parallel beta helix pectate lyase-like protein</fullName>
    </submittedName>
</protein>
<evidence type="ECO:0000313" key="3">
    <source>
        <dbReference type="Proteomes" id="UP000256405"/>
    </source>
</evidence>
<dbReference type="InterPro" id="IPR012334">
    <property type="entry name" value="Pectin_lyas_fold"/>
</dbReference>
<dbReference type="OrthoDB" id="976933at2"/>
<keyword evidence="3" id="KW-1185">Reference proteome</keyword>
<dbReference type="InterPro" id="IPR006626">
    <property type="entry name" value="PbH1"/>
</dbReference>